<feature type="transmembrane region" description="Helical" evidence="2">
    <location>
        <begin position="98"/>
        <end position="125"/>
    </location>
</feature>
<comment type="caution">
    <text evidence="4">The sequence shown here is derived from an EMBL/GenBank/DDBJ whole genome shotgun (WGS) entry which is preliminary data.</text>
</comment>
<feature type="region of interest" description="Disordered" evidence="1">
    <location>
        <begin position="50"/>
        <end position="92"/>
    </location>
</feature>
<gene>
    <name evidence="4" type="ORF">LOSG293_110760</name>
</gene>
<evidence type="ECO:0000313" key="5">
    <source>
        <dbReference type="Proteomes" id="UP000028700"/>
    </source>
</evidence>
<feature type="domain" description="Zinc-ribbon" evidence="3">
    <location>
        <begin position="20"/>
        <end position="41"/>
    </location>
</feature>
<sequence length="165" mass="17110">MTLKAVPVLGVSKVENETKFCIKCGKEIPAVAEFCSFCGAKQNYTKSEATVNGNESSDLNEADSKASTSSGETSSTVQSASTQTTPVKESENDSPAGIIFFGWACALVALFIPIIGLGGIGFSIALINGSKAKSAGILLLIFSIIFMWLGFTGFGAGFMNGVRGS</sequence>
<evidence type="ECO:0000259" key="3">
    <source>
        <dbReference type="Pfam" id="PF13240"/>
    </source>
</evidence>
<keyword evidence="2" id="KW-1133">Transmembrane helix</keyword>
<name>A0A081BI92_9LACO</name>
<feature type="transmembrane region" description="Helical" evidence="2">
    <location>
        <begin position="137"/>
        <end position="159"/>
    </location>
</feature>
<dbReference type="AlphaFoldDB" id="A0A081BI92"/>
<organism evidence="4 5">
    <name type="scientific">Secundilactobacillus oryzae JCM 18671</name>
    <dbReference type="NCBI Taxonomy" id="1291743"/>
    <lineage>
        <taxon>Bacteria</taxon>
        <taxon>Bacillati</taxon>
        <taxon>Bacillota</taxon>
        <taxon>Bacilli</taxon>
        <taxon>Lactobacillales</taxon>
        <taxon>Lactobacillaceae</taxon>
        <taxon>Secundilactobacillus</taxon>
    </lineage>
</organism>
<keyword evidence="2" id="KW-0812">Transmembrane</keyword>
<accession>A0A081BI92</accession>
<feature type="compositionally biased region" description="Low complexity" evidence="1">
    <location>
        <begin position="65"/>
        <end position="85"/>
    </location>
</feature>
<keyword evidence="2" id="KW-0472">Membrane</keyword>
<dbReference type="eggNOG" id="ENOG5030AR9">
    <property type="taxonomic scope" value="Bacteria"/>
</dbReference>
<evidence type="ECO:0000313" key="4">
    <source>
        <dbReference type="EMBL" id="GAK47760.1"/>
    </source>
</evidence>
<dbReference type="Proteomes" id="UP000028700">
    <property type="component" value="Unassembled WGS sequence"/>
</dbReference>
<reference evidence="4" key="1">
    <citation type="journal article" date="2014" name="Genome Announc.">
        <title>Draft Genome Sequence of Lactobacillus oryzae Strain SG293T.</title>
        <authorList>
            <person name="Tanizawa Y."/>
            <person name="Fujisawa T."/>
            <person name="Mochizuki T."/>
            <person name="Kaminuma E."/>
            <person name="Nakamura Y."/>
            <person name="Tohno M."/>
        </authorList>
    </citation>
    <scope>NUCLEOTIDE SEQUENCE [LARGE SCALE GENOMIC DNA]</scope>
    <source>
        <strain evidence="4">SG293</strain>
    </source>
</reference>
<evidence type="ECO:0000256" key="2">
    <source>
        <dbReference type="SAM" id="Phobius"/>
    </source>
</evidence>
<evidence type="ECO:0000256" key="1">
    <source>
        <dbReference type="SAM" id="MobiDB-lite"/>
    </source>
</evidence>
<keyword evidence="5" id="KW-1185">Reference proteome</keyword>
<protein>
    <recommendedName>
        <fullName evidence="3">Zinc-ribbon domain-containing protein</fullName>
    </recommendedName>
</protein>
<dbReference type="Pfam" id="PF13240">
    <property type="entry name" value="Zn_Ribbon_1"/>
    <property type="match status" value="1"/>
</dbReference>
<feature type="compositionally biased region" description="Polar residues" evidence="1">
    <location>
        <begin position="50"/>
        <end position="59"/>
    </location>
</feature>
<dbReference type="STRING" id="1291743.LOSG293_110760"/>
<proteinExistence type="predicted"/>
<dbReference type="InterPro" id="IPR026870">
    <property type="entry name" value="Zinc_ribbon_dom"/>
</dbReference>
<dbReference type="EMBL" id="BBJM01000011">
    <property type="protein sequence ID" value="GAK47760.1"/>
    <property type="molecule type" value="Genomic_DNA"/>
</dbReference>